<organism evidence="2 3">
    <name type="scientific">Seminavis robusta</name>
    <dbReference type="NCBI Taxonomy" id="568900"/>
    <lineage>
        <taxon>Eukaryota</taxon>
        <taxon>Sar</taxon>
        <taxon>Stramenopiles</taxon>
        <taxon>Ochrophyta</taxon>
        <taxon>Bacillariophyta</taxon>
        <taxon>Bacillariophyceae</taxon>
        <taxon>Bacillariophycidae</taxon>
        <taxon>Naviculales</taxon>
        <taxon>Naviculaceae</taxon>
        <taxon>Seminavis</taxon>
    </lineage>
</organism>
<protein>
    <submittedName>
        <fullName evidence="2">Uncharacterized protein</fullName>
    </submittedName>
</protein>
<dbReference type="Proteomes" id="UP001153069">
    <property type="component" value="Unassembled WGS sequence"/>
</dbReference>
<feature type="compositionally biased region" description="Low complexity" evidence="1">
    <location>
        <begin position="124"/>
        <end position="138"/>
    </location>
</feature>
<proteinExistence type="predicted"/>
<dbReference type="AlphaFoldDB" id="A0A9N8EQC1"/>
<dbReference type="EMBL" id="CAICTM010001399">
    <property type="protein sequence ID" value="CAB9523294.1"/>
    <property type="molecule type" value="Genomic_DNA"/>
</dbReference>
<evidence type="ECO:0000313" key="3">
    <source>
        <dbReference type="Proteomes" id="UP001153069"/>
    </source>
</evidence>
<accession>A0A9N8EQC1</accession>
<comment type="caution">
    <text evidence="2">The sequence shown here is derived from an EMBL/GenBank/DDBJ whole genome shotgun (WGS) entry which is preliminary data.</text>
</comment>
<feature type="region of interest" description="Disordered" evidence="1">
    <location>
        <begin position="107"/>
        <end position="182"/>
    </location>
</feature>
<sequence length="182" mass="19871">MADEAQFKSTSFEMTNEAPVVISYGNIQAMGRKIHDALDEAVNEGKNVLLLFFLKHNVLFPTQRLFFEGIEGTVRSSSMQHLEIISNQGNRVVFVQFVGGASPFGLAEALSSDDDDDDNDDAPAAEAGNEPPATEAPPAAVPPPQQQAPRRRHQRRQRRVQDSDDSSSSEGEDFAGLSQLTI</sequence>
<evidence type="ECO:0000256" key="1">
    <source>
        <dbReference type="SAM" id="MobiDB-lite"/>
    </source>
</evidence>
<reference evidence="2" key="1">
    <citation type="submission" date="2020-06" db="EMBL/GenBank/DDBJ databases">
        <authorList>
            <consortium name="Plant Systems Biology data submission"/>
        </authorList>
    </citation>
    <scope>NUCLEOTIDE SEQUENCE</scope>
    <source>
        <strain evidence="2">D6</strain>
    </source>
</reference>
<gene>
    <name evidence="2" type="ORF">SEMRO_1401_G269420.1</name>
</gene>
<keyword evidence="3" id="KW-1185">Reference proteome</keyword>
<evidence type="ECO:0000313" key="2">
    <source>
        <dbReference type="EMBL" id="CAB9523294.1"/>
    </source>
</evidence>
<feature type="compositionally biased region" description="Acidic residues" evidence="1">
    <location>
        <begin position="163"/>
        <end position="173"/>
    </location>
</feature>
<name>A0A9N8EQC1_9STRA</name>
<feature type="compositionally biased region" description="Acidic residues" evidence="1">
    <location>
        <begin position="111"/>
        <end position="123"/>
    </location>
</feature>
<feature type="compositionally biased region" description="Basic residues" evidence="1">
    <location>
        <begin position="149"/>
        <end position="158"/>
    </location>
</feature>